<dbReference type="Proteomes" id="UP000053621">
    <property type="component" value="Unassembled WGS sequence"/>
</dbReference>
<feature type="region of interest" description="Disordered" evidence="1">
    <location>
        <begin position="1"/>
        <end position="85"/>
    </location>
</feature>
<evidence type="ECO:0000256" key="1">
    <source>
        <dbReference type="SAM" id="MobiDB-lite"/>
    </source>
</evidence>
<dbReference type="AlphaFoldDB" id="A0A2P4NLR3"/>
<sequence>MGFVNSITTKRGKTQTTTQDGRNTAPNATPDSRTMKTTDLNNGVEMPSLGFGTCQTDDLDGDESQFFSHRGPEMVRQPSEIEYDS</sequence>
<evidence type="ECO:0000313" key="3">
    <source>
        <dbReference type="Proteomes" id="UP000053621"/>
    </source>
</evidence>
<gene>
    <name evidence="2" type="ORF">AUR65_015335</name>
</gene>
<accession>A0A2P4NLR3</accession>
<reference evidence="2" key="1">
    <citation type="submission" date="2017-08" db="EMBL/GenBank/DDBJ databases">
        <title>Haloferax marisrubri sp. nov., isolated from the Discovery deep brine-seawater interface in the Red Sea.</title>
        <authorList>
            <person name="Zhang G."/>
            <person name="Stingl U."/>
        </authorList>
    </citation>
    <scope>NUCLEOTIDE SEQUENCE [LARGE SCALE GENOMIC DNA]</scope>
    <source>
        <strain evidence="2">SB3</strain>
    </source>
</reference>
<comment type="caution">
    <text evidence="2">The sequence shown here is derived from an EMBL/GenBank/DDBJ whole genome shotgun (WGS) entry which is preliminary data.</text>
</comment>
<evidence type="ECO:0000313" key="2">
    <source>
        <dbReference type="EMBL" id="POG54056.1"/>
    </source>
</evidence>
<protein>
    <submittedName>
        <fullName evidence="2">Uncharacterized protein</fullName>
    </submittedName>
</protein>
<keyword evidence="3" id="KW-1185">Reference proteome</keyword>
<feature type="compositionally biased region" description="Polar residues" evidence="1">
    <location>
        <begin position="24"/>
        <end position="41"/>
    </location>
</feature>
<name>A0A2P4NLR3_9EURY</name>
<proteinExistence type="predicted"/>
<dbReference type="EMBL" id="LOPW02000018">
    <property type="protein sequence ID" value="POG54056.1"/>
    <property type="molecule type" value="Genomic_DNA"/>
</dbReference>
<organism evidence="2 3">
    <name type="scientific">Haloferax marisrubri</name>
    <dbReference type="NCBI Taxonomy" id="1544719"/>
    <lineage>
        <taxon>Archaea</taxon>
        <taxon>Methanobacteriati</taxon>
        <taxon>Methanobacteriota</taxon>
        <taxon>Stenosarchaea group</taxon>
        <taxon>Halobacteria</taxon>
        <taxon>Halobacteriales</taxon>
        <taxon>Haloferacaceae</taxon>
        <taxon>Haloferax</taxon>
    </lineage>
</organism>